<sequence length="133" mass="14787">MYYKVFTIIICLYIFPLKIIYSQDNITEIIENTTSKLTNVSELHNTTEHIHNEEEHETGEGEQQVDEGVTDQFHSNTSDELNETEITGSSSSTTTGIAAPMTETNESTNSASKYITNSLLSSICIALFSILTL</sequence>
<organism evidence="3">
    <name type="scientific">Schistosoma japonicum</name>
    <name type="common">Blood fluke</name>
    <dbReference type="NCBI Taxonomy" id="6182"/>
    <lineage>
        <taxon>Eukaryota</taxon>
        <taxon>Metazoa</taxon>
        <taxon>Spiralia</taxon>
        <taxon>Lophotrochozoa</taxon>
        <taxon>Platyhelminthes</taxon>
        <taxon>Trematoda</taxon>
        <taxon>Digenea</taxon>
        <taxon>Strigeidida</taxon>
        <taxon>Schistosomatoidea</taxon>
        <taxon>Schistosomatidae</taxon>
        <taxon>Schistosoma</taxon>
    </lineage>
</organism>
<reference evidence="3" key="1">
    <citation type="journal article" date="2009" name="Nature">
        <title>The Schistosoma japonicum genome reveals features of host-parasite interplay.</title>
        <authorList>
            <person name="Liu F."/>
            <person name="Zhou Y."/>
            <person name="Wang Z.Q."/>
            <person name="Lu G."/>
            <person name="Zheng H."/>
            <person name="Brindley P.J."/>
            <person name="McManus D.P."/>
            <person name="Blair D."/>
            <person name="Zhang Q.H."/>
            <person name="Zhong Y."/>
            <person name="Wang S."/>
            <person name="Han Z.G."/>
            <person name="Chen Z."/>
        </authorList>
    </citation>
    <scope>NUCLEOTIDE SEQUENCE</scope>
    <source>
        <strain evidence="3">Anhui</strain>
    </source>
</reference>
<dbReference type="AlphaFoldDB" id="C1LHA2"/>
<name>C1LHA2_SCHJA</name>
<feature type="signal peptide" evidence="2">
    <location>
        <begin position="1"/>
        <end position="22"/>
    </location>
</feature>
<reference evidence="3" key="2">
    <citation type="submission" date="2009-03" db="EMBL/GenBank/DDBJ databases">
        <authorList>
            <person name="Gang L."/>
        </authorList>
    </citation>
    <scope>NUCLEOTIDE SEQUENCE</scope>
    <source>
        <strain evidence="3">Anhui</strain>
    </source>
</reference>
<feature type="chain" id="PRO_5002911653" evidence="2">
    <location>
        <begin position="23"/>
        <end position="133"/>
    </location>
</feature>
<proteinExistence type="evidence at transcript level"/>
<dbReference type="EMBL" id="FN318351">
    <property type="protein sequence ID" value="CAX74080.1"/>
    <property type="molecule type" value="mRNA"/>
</dbReference>
<evidence type="ECO:0000256" key="1">
    <source>
        <dbReference type="SAM" id="MobiDB-lite"/>
    </source>
</evidence>
<evidence type="ECO:0000313" key="3">
    <source>
        <dbReference type="EMBL" id="CAX74080.1"/>
    </source>
</evidence>
<evidence type="ECO:0000256" key="2">
    <source>
        <dbReference type="SAM" id="SignalP"/>
    </source>
</evidence>
<feature type="region of interest" description="Disordered" evidence="1">
    <location>
        <begin position="73"/>
        <end position="109"/>
    </location>
</feature>
<feature type="compositionally biased region" description="Low complexity" evidence="1">
    <location>
        <begin position="84"/>
        <end position="97"/>
    </location>
</feature>
<keyword evidence="2" id="KW-0732">Signal</keyword>
<protein>
    <submittedName>
        <fullName evidence="3">Uncharacterized protein</fullName>
    </submittedName>
</protein>
<accession>C1LHA2</accession>